<protein>
    <recommendedName>
        <fullName evidence="4">DUF4199 domain-containing protein</fullName>
    </recommendedName>
</protein>
<proteinExistence type="predicted"/>
<evidence type="ECO:0000313" key="3">
    <source>
        <dbReference type="Proteomes" id="UP000645390"/>
    </source>
</evidence>
<reference evidence="3" key="1">
    <citation type="journal article" date="2019" name="Int. J. Syst. Evol. Microbiol.">
        <title>The Global Catalogue of Microorganisms (GCM) 10K type strain sequencing project: providing services to taxonomists for standard genome sequencing and annotation.</title>
        <authorList>
            <consortium name="The Broad Institute Genomics Platform"/>
            <consortium name="The Broad Institute Genome Sequencing Center for Infectious Disease"/>
            <person name="Wu L."/>
            <person name="Ma J."/>
        </authorList>
    </citation>
    <scope>NUCLEOTIDE SEQUENCE [LARGE SCALE GENOMIC DNA]</scope>
    <source>
        <strain evidence="3">CCM 8939</strain>
    </source>
</reference>
<keyword evidence="1" id="KW-1133">Transmembrane helix</keyword>
<organism evidence="2 3">
    <name type="scientific">Pedobacter mendelii</name>
    <dbReference type="NCBI Taxonomy" id="1908240"/>
    <lineage>
        <taxon>Bacteria</taxon>
        <taxon>Pseudomonadati</taxon>
        <taxon>Bacteroidota</taxon>
        <taxon>Sphingobacteriia</taxon>
        <taxon>Sphingobacteriales</taxon>
        <taxon>Sphingobacteriaceae</taxon>
        <taxon>Pedobacter</taxon>
    </lineage>
</organism>
<keyword evidence="3" id="KW-1185">Reference proteome</keyword>
<dbReference type="Proteomes" id="UP000645390">
    <property type="component" value="Unassembled WGS sequence"/>
</dbReference>
<evidence type="ECO:0000256" key="1">
    <source>
        <dbReference type="SAM" id="Phobius"/>
    </source>
</evidence>
<gene>
    <name evidence="2" type="ORF">GCM10008119_37050</name>
</gene>
<keyword evidence="1" id="KW-0472">Membrane</keyword>
<feature type="transmembrane region" description="Helical" evidence="1">
    <location>
        <begin position="76"/>
        <end position="99"/>
    </location>
</feature>
<evidence type="ECO:0000313" key="2">
    <source>
        <dbReference type="EMBL" id="GGI29322.1"/>
    </source>
</evidence>
<feature type="transmembrane region" description="Helical" evidence="1">
    <location>
        <begin position="38"/>
        <end position="56"/>
    </location>
</feature>
<dbReference type="EMBL" id="BMDJ01000016">
    <property type="protein sequence ID" value="GGI29322.1"/>
    <property type="molecule type" value="Genomic_DNA"/>
</dbReference>
<keyword evidence="1" id="KW-0812">Transmembrane</keyword>
<sequence length="175" mass="19785">MMKKIVIVFGLIAGLIVSALMLFSIANCYNSADFESSMFLGYASMLLAFSFIYVAVKNYRDKYNDGIVSFGKAFRIGLYISLIASTFYVIVWLIDYYVFVPDFMDKYTTHVLLEAKKAGASPSAMALKVKEMDDYKEMYKNPFFVVLLTYTEILPIGLIVSLICALIIKRKAKLS</sequence>
<comment type="caution">
    <text evidence="2">The sequence shown here is derived from an EMBL/GenBank/DDBJ whole genome shotgun (WGS) entry which is preliminary data.</text>
</comment>
<accession>A0ABQ2BLV5</accession>
<dbReference type="Pfam" id="PF13858">
    <property type="entry name" value="DUF4199"/>
    <property type="match status" value="1"/>
</dbReference>
<feature type="transmembrane region" description="Helical" evidence="1">
    <location>
        <begin position="143"/>
        <end position="168"/>
    </location>
</feature>
<evidence type="ECO:0008006" key="4">
    <source>
        <dbReference type="Google" id="ProtNLM"/>
    </source>
</evidence>
<dbReference type="RefSeq" id="WP_229746803.1">
    <property type="nucleotide sequence ID" value="NZ_BMDJ01000016.1"/>
</dbReference>
<name>A0ABQ2BLV5_9SPHI</name>
<dbReference type="InterPro" id="IPR025250">
    <property type="entry name" value="DUF4199"/>
</dbReference>